<dbReference type="WBParaSite" id="nRc.2.0.1.t05930-RA">
    <property type="protein sequence ID" value="nRc.2.0.1.t05930-RA"/>
    <property type="gene ID" value="nRc.2.0.1.g05930"/>
</dbReference>
<evidence type="ECO:0000313" key="3">
    <source>
        <dbReference type="WBParaSite" id="nRc.2.0.1.t05930-RA"/>
    </source>
</evidence>
<keyword evidence="2" id="KW-1185">Reference proteome</keyword>
<name>A0A915HVW8_ROMCU</name>
<protein>
    <submittedName>
        <fullName evidence="3">Uncharacterized protein</fullName>
    </submittedName>
</protein>
<keyword evidence="1" id="KW-0175">Coiled coil</keyword>
<evidence type="ECO:0000313" key="2">
    <source>
        <dbReference type="Proteomes" id="UP000887565"/>
    </source>
</evidence>
<dbReference type="AlphaFoldDB" id="A0A915HVW8"/>
<organism evidence="2 3">
    <name type="scientific">Romanomermis culicivorax</name>
    <name type="common">Nematode worm</name>
    <dbReference type="NCBI Taxonomy" id="13658"/>
    <lineage>
        <taxon>Eukaryota</taxon>
        <taxon>Metazoa</taxon>
        <taxon>Ecdysozoa</taxon>
        <taxon>Nematoda</taxon>
        <taxon>Enoplea</taxon>
        <taxon>Dorylaimia</taxon>
        <taxon>Mermithida</taxon>
        <taxon>Mermithoidea</taxon>
        <taxon>Mermithidae</taxon>
        <taxon>Romanomermis</taxon>
    </lineage>
</organism>
<dbReference type="Proteomes" id="UP000887565">
    <property type="component" value="Unplaced"/>
</dbReference>
<feature type="coiled-coil region" evidence="1">
    <location>
        <begin position="54"/>
        <end position="105"/>
    </location>
</feature>
<reference evidence="3" key="1">
    <citation type="submission" date="2022-11" db="UniProtKB">
        <authorList>
            <consortium name="WormBaseParasite"/>
        </authorList>
    </citation>
    <scope>IDENTIFICATION</scope>
</reference>
<evidence type="ECO:0000256" key="1">
    <source>
        <dbReference type="SAM" id="Coils"/>
    </source>
</evidence>
<proteinExistence type="predicted"/>
<accession>A0A915HVW8</accession>
<sequence>MNIPVMDQHQRRPMNKPAQLFDTYHRLYWDNEWEEHWKNPRKSSLEENVDQIINRDLQKELAEESMTYREAQDEILNYCVPDCNLDMLKRDLLDIKQERDEATTKFLKGSEHM</sequence>